<dbReference type="GeneID" id="54413645"/>
<proteinExistence type="predicted"/>
<reference evidence="1" key="1">
    <citation type="journal article" date="2020" name="Stud. Mycol.">
        <title>101 Dothideomycetes genomes: a test case for predicting lifestyles and emergence of pathogens.</title>
        <authorList>
            <person name="Haridas S."/>
            <person name="Albert R."/>
            <person name="Binder M."/>
            <person name="Bloem J."/>
            <person name="Labutti K."/>
            <person name="Salamov A."/>
            <person name="Andreopoulos B."/>
            <person name="Baker S."/>
            <person name="Barry K."/>
            <person name="Bills G."/>
            <person name="Bluhm B."/>
            <person name="Cannon C."/>
            <person name="Castanera R."/>
            <person name="Culley D."/>
            <person name="Daum C."/>
            <person name="Ezra D."/>
            <person name="Gonzalez J."/>
            <person name="Henrissat B."/>
            <person name="Kuo A."/>
            <person name="Liang C."/>
            <person name="Lipzen A."/>
            <person name="Lutzoni F."/>
            <person name="Magnuson J."/>
            <person name="Mondo S."/>
            <person name="Nolan M."/>
            <person name="Ohm R."/>
            <person name="Pangilinan J."/>
            <person name="Park H.-J."/>
            <person name="Ramirez L."/>
            <person name="Alfaro M."/>
            <person name="Sun H."/>
            <person name="Tritt A."/>
            <person name="Yoshinaga Y."/>
            <person name="Zwiers L.-H."/>
            <person name="Turgeon B."/>
            <person name="Goodwin S."/>
            <person name="Spatafora J."/>
            <person name="Crous P."/>
            <person name="Grigoriev I."/>
        </authorList>
    </citation>
    <scope>NUCLEOTIDE SEQUENCE</scope>
    <source>
        <strain evidence="1">CBS 119687</strain>
    </source>
</reference>
<keyword evidence="2" id="KW-1185">Reference proteome</keyword>
<dbReference type="RefSeq" id="XP_033522395.1">
    <property type="nucleotide sequence ID" value="XM_033673213.1"/>
</dbReference>
<name>A0A6A6A8W9_9PLEO</name>
<dbReference type="OrthoDB" id="5351220at2759"/>
<dbReference type="Proteomes" id="UP000799771">
    <property type="component" value="Unassembled WGS sequence"/>
</dbReference>
<gene>
    <name evidence="1" type="ORF">P153DRAFT_46479</name>
</gene>
<sequence length="599" mass="66575">MSAPYPSFGEPLPGGRWLSRSEEEIAEHMDSRNLRYRKGWPQLPPLPVSNIRNGARNTVNDPQAVIDMVQVLCQAQKIQPTDIYFAFRVPEVQQPGEQYHTLVVTADLSNDPILYSLIIQIRRYLQQDPRHQEISIEIIDHRVVHGLFSFAIPPSEEHLLDVWQPVFNIVLEEIRKQKEKWTTIEMLYRGLERDAARCPATVVITSPNAAGDIWIKAIIPDIHKRVLVLSPSLRVELLCGSSLHVASQGAIPDAQMYEDHVPMGASIGQGDPEIHSGTAGGMVKLSDGTEYALTNHHVVRNDGLDNLLTKKSSDSSERPFLEPGNPAFDSNKHILTCPSNEDNANFIQDRKRYEQQWLTQTKTPAAPQYLASTRAELTMARTTDRSLGTVHASSGLRTVKCEKLSSNPADGKPVAETGKSQFRFMLDWCLLAFHPGRGMSNFLPMRQQYNIGGYSTLMSGQQCSQWTVMNNPKCHILRDEVSVGKFGRTTGFTYGIINSIPTVINPEIEGGQYKFSSETSSFTVKDCGHSMSFVAHKGTAVGKGDSGSIVLHAPSGDWLGLLFGETKTEAALFTPIDLVFRDIEKVTGHKVVEPVFNCN</sequence>
<evidence type="ECO:0000313" key="2">
    <source>
        <dbReference type="Proteomes" id="UP000799771"/>
    </source>
</evidence>
<protein>
    <submittedName>
        <fullName evidence="1">Uncharacterized protein</fullName>
    </submittedName>
</protein>
<accession>A0A6A6A8W9</accession>
<organism evidence="1 2">
    <name type="scientific">Dothidotthia symphoricarpi CBS 119687</name>
    <dbReference type="NCBI Taxonomy" id="1392245"/>
    <lineage>
        <taxon>Eukaryota</taxon>
        <taxon>Fungi</taxon>
        <taxon>Dikarya</taxon>
        <taxon>Ascomycota</taxon>
        <taxon>Pezizomycotina</taxon>
        <taxon>Dothideomycetes</taxon>
        <taxon>Pleosporomycetidae</taxon>
        <taxon>Pleosporales</taxon>
        <taxon>Dothidotthiaceae</taxon>
        <taxon>Dothidotthia</taxon>
    </lineage>
</organism>
<evidence type="ECO:0000313" key="1">
    <source>
        <dbReference type="EMBL" id="KAF2128006.1"/>
    </source>
</evidence>
<dbReference type="AlphaFoldDB" id="A0A6A6A8W9"/>
<dbReference type="EMBL" id="ML977509">
    <property type="protein sequence ID" value="KAF2128006.1"/>
    <property type="molecule type" value="Genomic_DNA"/>
</dbReference>